<name>A0ABR8Q2X3_9CLOT</name>
<comment type="caution">
    <text evidence="3">The sequence shown here is derived from an EMBL/GenBank/DDBJ whole genome shotgun (WGS) entry which is preliminary data.</text>
</comment>
<organism evidence="3 4">
    <name type="scientific">Clostridium gallinarum</name>
    <dbReference type="NCBI Taxonomy" id="2762246"/>
    <lineage>
        <taxon>Bacteria</taxon>
        <taxon>Bacillati</taxon>
        <taxon>Bacillota</taxon>
        <taxon>Clostridia</taxon>
        <taxon>Eubacteriales</taxon>
        <taxon>Clostridiaceae</taxon>
        <taxon>Clostridium</taxon>
    </lineage>
</organism>
<dbReference type="Pfam" id="PF00990">
    <property type="entry name" value="GGDEF"/>
    <property type="match status" value="1"/>
</dbReference>
<evidence type="ECO:0000313" key="3">
    <source>
        <dbReference type="EMBL" id="MBD7914679.1"/>
    </source>
</evidence>
<dbReference type="Pfam" id="PF00497">
    <property type="entry name" value="SBP_bac_3"/>
    <property type="match status" value="2"/>
</dbReference>
<dbReference type="NCBIfam" id="TIGR00254">
    <property type="entry name" value="GGDEF"/>
    <property type="match status" value="1"/>
</dbReference>
<dbReference type="SMART" id="SM00062">
    <property type="entry name" value="PBPb"/>
    <property type="match status" value="2"/>
</dbReference>
<sequence length="708" mass="81280">MSYRIMKCLKKVKNILLILGIIHICLSMKISYVNAETNNKIKVGYSIVPGFTEVNDGIYSGFSFEYLREISKYTGWEYEFIQMSLNDVINKLKDGEIDIAGGMFKNEQTMELYDFPEYSTGATYTTLVTLKDNNSIDISNIETLDGIKVGYFETAKVKLEKFNEFCKASGIENVNLIPYPYGDDTEIKEALKSGEIDAIITGDLLNNDEEKVIARFGAVPYYFATTKENTEIISDLNKAIFKIKEKNPDYEQILYNKYFEIFNSKIVSLNKEEKEYINSLGVLKAIYVDNNIPVQYYNTKTNEADGIFIDLVRLIMERAGIKVEFIEAYTYEEAYKMIEDKKADLIVAVPDTYSIENGKELFITQSYMNTDIVRVKNKNIKLDKEITAVVKGYGYPELIDEGEIKYYENLEEALKAIEKGEATITSYNNYSVSNYISTNYYSNLVVLYREDNVGASIGFAKPIDKELINIINKSINTLSKDEISSIIYENTSNIHHKVTVKQIIIENTALLTVIGVIIIIAISMIILRRVRKLNEDKKLLLKKSQIDVLTGAYNREAGETLIKEYLNTKSLNLYYAFIIIDIDYFKKVNDRLGHHIGDDVLKEFTLILMKKFTKENIICRLGGDEFIVFVKDIQENNINMISQKLNVLCTKMKKNIEYNNIKQEISLSIGCVISNKNSDFKELYKQADEMLYKVKNNGKNGYEIKNYN</sequence>
<gene>
    <name evidence="3" type="ORF">H9660_05935</name>
</gene>
<feature type="domain" description="GGDEF" evidence="2">
    <location>
        <begin position="573"/>
        <end position="707"/>
    </location>
</feature>
<reference evidence="3 4" key="1">
    <citation type="submission" date="2020-08" db="EMBL/GenBank/DDBJ databases">
        <title>A Genomic Blueprint of the Chicken Gut Microbiome.</title>
        <authorList>
            <person name="Gilroy R."/>
            <person name="Ravi A."/>
            <person name="Getino M."/>
            <person name="Pursley I."/>
            <person name="Horton D.L."/>
            <person name="Alikhan N.-F."/>
            <person name="Baker D."/>
            <person name="Gharbi K."/>
            <person name="Hall N."/>
            <person name="Watson M."/>
            <person name="Adriaenssens E.M."/>
            <person name="Foster-Nyarko E."/>
            <person name="Jarju S."/>
            <person name="Secka A."/>
            <person name="Antonio M."/>
            <person name="Oren A."/>
            <person name="Chaudhuri R."/>
            <person name="La Ragione R.M."/>
            <person name="Hildebrand F."/>
            <person name="Pallen M.J."/>
        </authorList>
    </citation>
    <scope>NUCLEOTIDE SEQUENCE [LARGE SCALE GENOMIC DNA]</scope>
    <source>
        <strain evidence="3 4">Sa3CUN1</strain>
    </source>
</reference>
<dbReference type="EMBL" id="JACSQZ010000015">
    <property type="protein sequence ID" value="MBD7914679.1"/>
    <property type="molecule type" value="Genomic_DNA"/>
</dbReference>
<dbReference type="PANTHER" id="PTHR45138:SF9">
    <property type="entry name" value="DIGUANYLATE CYCLASE DGCM-RELATED"/>
    <property type="match status" value="1"/>
</dbReference>
<dbReference type="InterPro" id="IPR000160">
    <property type="entry name" value="GGDEF_dom"/>
</dbReference>
<dbReference type="CDD" id="cd01949">
    <property type="entry name" value="GGDEF"/>
    <property type="match status" value="1"/>
</dbReference>
<protein>
    <submittedName>
        <fullName evidence="3">Transporter substrate-binding domain-containing protein</fullName>
    </submittedName>
</protein>
<dbReference type="InterPro" id="IPR043128">
    <property type="entry name" value="Rev_trsase/Diguanyl_cyclase"/>
</dbReference>
<keyword evidence="1" id="KW-0472">Membrane</keyword>
<proteinExistence type="predicted"/>
<dbReference type="Proteomes" id="UP000640335">
    <property type="component" value="Unassembled WGS sequence"/>
</dbReference>
<accession>A0ABR8Q2X3</accession>
<keyword evidence="4" id="KW-1185">Reference proteome</keyword>
<dbReference type="PROSITE" id="PS50887">
    <property type="entry name" value="GGDEF"/>
    <property type="match status" value="1"/>
</dbReference>
<dbReference type="InterPro" id="IPR029787">
    <property type="entry name" value="Nucleotide_cyclase"/>
</dbReference>
<feature type="transmembrane region" description="Helical" evidence="1">
    <location>
        <begin position="509"/>
        <end position="527"/>
    </location>
</feature>
<dbReference type="InterPro" id="IPR050469">
    <property type="entry name" value="Diguanylate_Cyclase"/>
</dbReference>
<evidence type="ECO:0000259" key="2">
    <source>
        <dbReference type="PROSITE" id="PS50887"/>
    </source>
</evidence>
<dbReference type="RefSeq" id="WP_207729424.1">
    <property type="nucleotide sequence ID" value="NZ_JACSQZ010000015.1"/>
</dbReference>
<dbReference type="Gene3D" id="3.30.70.270">
    <property type="match status" value="1"/>
</dbReference>
<dbReference type="PANTHER" id="PTHR45138">
    <property type="entry name" value="REGULATORY COMPONENTS OF SENSORY TRANSDUCTION SYSTEM"/>
    <property type="match status" value="1"/>
</dbReference>
<dbReference type="SMART" id="SM00267">
    <property type="entry name" value="GGDEF"/>
    <property type="match status" value="1"/>
</dbReference>
<dbReference type="SUPFAM" id="SSF55073">
    <property type="entry name" value="Nucleotide cyclase"/>
    <property type="match status" value="1"/>
</dbReference>
<keyword evidence="1" id="KW-1133">Transmembrane helix</keyword>
<evidence type="ECO:0000313" key="4">
    <source>
        <dbReference type="Proteomes" id="UP000640335"/>
    </source>
</evidence>
<dbReference type="Gene3D" id="3.40.190.10">
    <property type="entry name" value="Periplasmic binding protein-like II"/>
    <property type="match status" value="4"/>
</dbReference>
<keyword evidence="1" id="KW-0812">Transmembrane</keyword>
<dbReference type="SUPFAM" id="SSF53850">
    <property type="entry name" value="Periplasmic binding protein-like II"/>
    <property type="match status" value="2"/>
</dbReference>
<dbReference type="InterPro" id="IPR001638">
    <property type="entry name" value="Solute-binding_3/MltF_N"/>
</dbReference>
<evidence type="ECO:0000256" key="1">
    <source>
        <dbReference type="SAM" id="Phobius"/>
    </source>
</evidence>